<sequence length="895" mass="105701">MDISSIENRLLFVQEKRRQLLESINDEKEMIKILDSGKKIDDFMNYVRTGTTDTISGYLEYRDEVADKTFFEDIKPILDQIPSSNGSRYYNKLNVNIGIVADEFLYSSYKDIANFIYINRENYKEYKGKLDLFIFASTWRGLDQNWEGVANLNSEKIRNDLFDILTYYKKDGVKTIFYSKEDPVNYERFIEIAQKCEYVFTTAKEVVSTYKKDCGHERVHVLEFGVNPFYHNPIGMKKFPKKKEVLFAGSWYRKYTHRQEETSTIFNGVIAGGKDLKIIDRNFNLNHPNYFFPKAYLPYISPSISHDYIQKLHKLYDWSINLNSVTFSETMFANRVFELQALGNLILSNYSVGINNKFPNVFIINNEEEVPYILNHYTEEELYKQQSYGIRRVMSSETTFDRLTSIMDLVDFKYEPIVRKIAVLAKEITPDLQREFDNQTYKDKFLFEENDFSEEMVNEYQMITFFNPEYSYHEFYLEDMINGFKYTDSDYITKDSYKDGNGYVEGAQHDFVREMKDKYRTVFWSSSFSYETLKDLNAPTVLENGYSVDPFEIVMRNQTNIIEDKLEYNLSVIVPVYNNGHHLFNKCFMSLRRSSMFDQMEIILVDDGSSDQDTLMYINRICRDYPNVKSYFFKDSGSGSASRARNKGFELSTAKYVTYLDPDNEAVNDGYSNLYEIIKEDKFDMVVGDIVRLDNEKKIKLPFHRVAMRFALGDVITEPKKFLVDSNLKAQSIQALIVHRDIIGKNNIKMVMNAAGQDTLFFHELMLNSSSIKTIDLDIHIYYAAVTGSVTNTISKRFFEKYLVLEHYRIPFLEEQGLMDAYIQKRFNYYFKHWYMKRVTRINEEELEAAIDKLYEIFNLYKNQPRLFDDVIDKFDKLYQKRDYKGIVNLVKEKI</sequence>
<keyword evidence="3" id="KW-0808">Transferase</keyword>
<organism evidence="3 4">
    <name type="scientific">Metabacillus litoralis</name>
    <dbReference type="NCBI Taxonomy" id="152268"/>
    <lineage>
        <taxon>Bacteria</taxon>
        <taxon>Bacillati</taxon>
        <taxon>Bacillota</taxon>
        <taxon>Bacilli</taxon>
        <taxon>Bacillales</taxon>
        <taxon>Bacillaceae</taxon>
        <taxon>Metabacillus</taxon>
    </lineage>
</organism>
<evidence type="ECO:0000313" key="4">
    <source>
        <dbReference type="Proteomes" id="UP000321363"/>
    </source>
</evidence>
<dbReference type="EMBL" id="VOQF01000005">
    <property type="protein sequence ID" value="TXC90945.1"/>
    <property type="molecule type" value="Genomic_DNA"/>
</dbReference>
<dbReference type="AlphaFoldDB" id="A0A5C6W103"/>
<reference evidence="3 4" key="1">
    <citation type="journal article" date="2005" name="Int. J. Syst. Evol. Microbiol.">
        <title>Bacillus litoralis sp. nov., isolated from a tidal flat of the Yellow Sea in Korea.</title>
        <authorList>
            <person name="Yoon J.H."/>
            <person name="Oh T.K."/>
        </authorList>
    </citation>
    <scope>NUCLEOTIDE SEQUENCE [LARGE SCALE GENOMIC DNA]</scope>
    <source>
        <strain evidence="3 4">SW-211</strain>
    </source>
</reference>
<proteinExistence type="inferred from homology"/>
<dbReference type="GO" id="GO:0016758">
    <property type="term" value="F:hexosyltransferase activity"/>
    <property type="evidence" value="ECO:0007669"/>
    <property type="project" value="UniProtKB-ARBA"/>
</dbReference>
<comment type="similarity">
    <text evidence="1">Belongs to the glycosyltransferase 2 family.</text>
</comment>
<evidence type="ECO:0000313" key="3">
    <source>
        <dbReference type="EMBL" id="TXC90945.1"/>
    </source>
</evidence>
<gene>
    <name evidence="3" type="ORF">FS935_08540</name>
</gene>
<dbReference type="SUPFAM" id="SSF53448">
    <property type="entry name" value="Nucleotide-diphospho-sugar transferases"/>
    <property type="match status" value="1"/>
</dbReference>
<dbReference type="OrthoDB" id="7019976at2"/>
<keyword evidence="4" id="KW-1185">Reference proteome</keyword>
<dbReference type="InterPro" id="IPR001173">
    <property type="entry name" value="Glyco_trans_2-like"/>
</dbReference>
<dbReference type="PANTHER" id="PTHR22916">
    <property type="entry name" value="GLYCOSYLTRANSFERASE"/>
    <property type="match status" value="1"/>
</dbReference>
<dbReference type="Proteomes" id="UP000321363">
    <property type="component" value="Unassembled WGS sequence"/>
</dbReference>
<protein>
    <submittedName>
        <fullName evidence="3">Glycosyltransferase</fullName>
    </submittedName>
</protein>
<evidence type="ECO:0000256" key="1">
    <source>
        <dbReference type="ARBA" id="ARBA00006739"/>
    </source>
</evidence>
<evidence type="ECO:0000259" key="2">
    <source>
        <dbReference type="Pfam" id="PF00535"/>
    </source>
</evidence>
<dbReference type="CDD" id="cd00761">
    <property type="entry name" value="Glyco_tranf_GTA_type"/>
    <property type="match status" value="1"/>
</dbReference>
<dbReference type="PANTHER" id="PTHR22916:SF3">
    <property type="entry name" value="UDP-GLCNAC:BETAGAL BETA-1,3-N-ACETYLGLUCOSAMINYLTRANSFERASE-LIKE PROTEIN 1"/>
    <property type="match status" value="1"/>
</dbReference>
<accession>A0A5C6W103</accession>
<dbReference type="RefSeq" id="WP_146947558.1">
    <property type="nucleotide sequence ID" value="NZ_VOQF01000005.1"/>
</dbReference>
<dbReference type="Pfam" id="PF00535">
    <property type="entry name" value="Glycos_transf_2"/>
    <property type="match status" value="1"/>
</dbReference>
<dbReference type="Gene3D" id="3.90.550.10">
    <property type="entry name" value="Spore Coat Polysaccharide Biosynthesis Protein SpsA, Chain A"/>
    <property type="match status" value="1"/>
</dbReference>
<comment type="caution">
    <text evidence="3">The sequence shown here is derived from an EMBL/GenBank/DDBJ whole genome shotgun (WGS) entry which is preliminary data.</text>
</comment>
<feature type="domain" description="Glycosyltransferase 2-like" evidence="2">
    <location>
        <begin position="571"/>
        <end position="700"/>
    </location>
</feature>
<name>A0A5C6W103_9BACI</name>
<dbReference type="InterPro" id="IPR029044">
    <property type="entry name" value="Nucleotide-diphossugar_trans"/>
</dbReference>